<reference evidence="1 2" key="1">
    <citation type="journal article" date="2017" name="Nature">
        <title>The Apostasia genome and the evolution of orchids.</title>
        <authorList>
            <person name="Zhang G.Q."/>
            <person name="Liu K.W."/>
            <person name="Li Z."/>
            <person name="Lohaus R."/>
            <person name="Hsiao Y.Y."/>
            <person name="Niu S.C."/>
            <person name="Wang J.Y."/>
            <person name="Lin Y.C."/>
            <person name="Xu Q."/>
            <person name="Chen L.J."/>
            <person name="Yoshida K."/>
            <person name="Fujiwara S."/>
            <person name="Wang Z.W."/>
            <person name="Zhang Y.Q."/>
            <person name="Mitsuda N."/>
            <person name="Wang M."/>
            <person name="Liu G.H."/>
            <person name="Pecoraro L."/>
            <person name="Huang H.X."/>
            <person name="Xiao X.J."/>
            <person name="Lin M."/>
            <person name="Wu X.Y."/>
            <person name="Wu W.L."/>
            <person name="Chen Y.Y."/>
            <person name="Chang S.B."/>
            <person name="Sakamoto S."/>
            <person name="Ohme-Takagi M."/>
            <person name="Yagi M."/>
            <person name="Zeng S.J."/>
            <person name="Shen C.Y."/>
            <person name="Yeh C.M."/>
            <person name="Luo Y.B."/>
            <person name="Tsai W.C."/>
            <person name="Van de Peer Y."/>
            <person name="Liu Z.J."/>
        </authorList>
    </citation>
    <scope>NUCLEOTIDE SEQUENCE [LARGE SCALE GENOMIC DNA]</scope>
    <source>
        <strain evidence="2">cv. Shenzhen</strain>
        <tissue evidence="1">Stem</tissue>
    </source>
</reference>
<protein>
    <submittedName>
        <fullName evidence="1">Uncharacterized protein</fullName>
    </submittedName>
</protein>
<gene>
    <name evidence="1" type="ORF">AXF42_Ash015852</name>
</gene>
<evidence type="ECO:0000313" key="2">
    <source>
        <dbReference type="Proteomes" id="UP000236161"/>
    </source>
</evidence>
<organism evidence="1 2">
    <name type="scientific">Apostasia shenzhenica</name>
    <dbReference type="NCBI Taxonomy" id="1088818"/>
    <lineage>
        <taxon>Eukaryota</taxon>
        <taxon>Viridiplantae</taxon>
        <taxon>Streptophyta</taxon>
        <taxon>Embryophyta</taxon>
        <taxon>Tracheophyta</taxon>
        <taxon>Spermatophyta</taxon>
        <taxon>Magnoliopsida</taxon>
        <taxon>Liliopsida</taxon>
        <taxon>Asparagales</taxon>
        <taxon>Orchidaceae</taxon>
        <taxon>Apostasioideae</taxon>
        <taxon>Apostasia</taxon>
    </lineage>
</organism>
<sequence length="137" mass="14863">MLAKRLGKPNTYSVARNSHVSYRAAERSSGFSPLRLLMDLRLYLAKILLYLFSFLQLASGAARFGDLSTQGGGSSVVVVGKGKRSHGNVPIPTQSLVSKFSKLGMGLIHIQLPVNLQQPRRGFQAGSIEFAELSKVC</sequence>
<keyword evidence="2" id="KW-1185">Reference proteome</keyword>
<name>A0A2H9ZXS4_9ASPA</name>
<proteinExistence type="predicted"/>
<accession>A0A2H9ZXS4</accession>
<dbReference type="AlphaFoldDB" id="A0A2H9ZXS4"/>
<dbReference type="EMBL" id="KZ452995">
    <property type="protein sequence ID" value="PKA48089.1"/>
    <property type="molecule type" value="Genomic_DNA"/>
</dbReference>
<dbReference type="Proteomes" id="UP000236161">
    <property type="component" value="Unassembled WGS sequence"/>
</dbReference>
<evidence type="ECO:0000313" key="1">
    <source>
        <dbReference type="EMBL" id="PKA48089.1"/>
    </source>
</evidence>